<dbReference type="PANTHER" id="PTHR30157">
    <property type="entry name" value="FERRIC REDUCTASE, NADPH-DEPENDENT"/>
    <property type="match status" value="1"/>
</dbReference>
<evidence type="ECO:0000256" key="2">
    <source>
        <dbReference type="SAM" id="MobiDB-lite"/>
    </source>
</evidence>
<dbReference type="CDD" id="cd06193">
    <property type="entry name" value="siderophore_interacting"/>
    <property type="match status" value="1"/>
</dbReference>
<dbReference type="GO" id="GO:0016491">
    <property type="term" value="F:oxidoreductase activity"/>
    <property type="evidence" value="ECO:0007669"/>
    <property type="project" value="InterPro"/>
</dbReference>
<reference evidence="4 5" key="1">
    <citation type="submission" date="2019-03" db="EMBL/GenBank/DDBJ databases">
        <title>Genomic Encyclopedia of Type Strains, Phase IV (KMG-IV): sequencing the most valuable type-strain genomes for metagenomic binning, comparative biology and taxonomic classification.</title>
        <authorList>
            <person name="Goeker M."/>
        </authorList>
    </citation>
    <scope>NUCLEOTIDE SEQUENCE [LARGE SCALE GENOMIC DNA]</scope>
    <source>
        <strain evidence="4 5">DSM 12121</strain>
    </source>
</reference>
<gene>
    <name evidence="4" type="ORF">C7389_101226</name>
</gene>
<feature type="domain" description="FAD-binding FR-type" evidence="3">
    <location>
        <begin position="15"/>
        <end position="137"/>
    </location>
</feature>
<dbReference type="PANTHER" id="PTHR30157:SF0">
    <property type="entry name" value="NADPH-DEPENDENT FERRIC-CHELATE REDUCTASE"/>
    <property type="match status" value="1"/>
</dbReference>
<dbReference type="InterPro" id="IPR039261">
    <property type="entry name" value="FNR_nucleotide-bd"/>
</dbReference>
<evidence type="ECO:0000256" key="1">
    <source>
        <dbReference type="ARBA" id="ARBA00035644"/>
    </source>
</evidence>
<evidence type="ECO:0000259" key="3">
    <source>
        <dbReference type="PROSITE" id="PS51384"/>
    </source>
</evidence>
<comment type="similarity">
    <text evidence="1">Belongs to the SIP oxidoreductase family.</text>
</comment>
<dbReference type="EMBL" id="SNVV01000001">
    <property type="protein sequence ID" value="TDN56847.1"/>
    <property type="molecule type" value="Genomic_DNA"/>
</dbReference>
<dbReference type="InterPro" id="IPR017938">
    <property type="entry name" value="Riboflavin_synthase-like_b-brl"/>
</dbReference>
<dbReference type="PROSITE" id="PS51384">
    <property type="entry name" value="FAD_FR"/>
    <property type="match status" value="1"/>
</dbReference>
<dbReference type="Gene3D" id="3.40.50.80">
    <property type="entry name" value="Nucleotide-binding domain of ferredoxin-NADP reductase (FNR) module"/>
    <property type="match status" value="1"/>
</dbReference>
<dbReference type="FunFam" id="2.40.30.10:FF:000055">
    <property type="entry name" value="Siderophore-interacting family protein"/>
    <property type="match status" value="1"/>
</dbReference>
<dbReference type="Proteomes" id="UP000295129">
    <property type="component" value="Unassembled WGS sequence"/>
</dbReference>
<comment type="caution">
    <text evidence="4">The sequence shown here is derived from an EMBL/GenBank/DDBJ whole genome shotgun (WGS) entry which is preliminary data.</text>
</comment>
<keyword evidence="5" id="KW-1185">Reference proteome</keyword>
<dbReference type="InterPro" id="IPR017927">
    <property type="entry name" value="FAD-bd_FR_type"/>
</dbReference>
<organism evidence="4 5">
    <name type="scientific">Azoarcus indigens</name>
    <dbReference type="NCBI Taxonomy" id="29545"/>
    <lineage>
        <taxon>Bacteria</taxon>
        <taxon>Pseudomonadati</taxon>
        <taxon>Pseudomonadota</taxon>
        <taxon>Betaproteobacteria</taxon>
        <taxon>Rhodocyclales</taxon>
        <taxon>Zoogloeaceae</taxon>
        <taxon>Azoarcus</taxon>
    </lineage>
</organism>
<dbReference type="OrthoDB" id="9814826at2"/>
<dbReference type="InterPro" id="IPR013113">
    <property type="entry name" value="SIP_FAD-bd"/>
</dbReference>
<feature type="region of interest" description="Disordered" evidence="2">
    <location>
        <begin position="65"/>
        <end position="85"/>
    </location>
</feature>
<dbReference type="SUPFAM" id="SSF63380">
    <property type="entry name" value="Riboflavin synthase domain-like"/>
    <property type="match status" value="1"/>
</dbReference>
<dbReference type="Gene3D" id="2.40.30.10">
    <property type="entry name" value="Translation factors"/>
    <property type="match status" value="1"/>
</dbReference>
<sequence length="264" mass="29075">MTDTERISRRVRHELRFRLLQVKQVQQLRPSMLRITLAGDELEGFASAAHDDHVKLFFPEPGQLKPPLPVATPEGMSFPDGRPQARDYTPRRYDAAAGELDIDFALHEAGPATAWALQAKPGDWLGVGGPRGSFVLEKTFDWYLLAGDETALPAIARRLEELPAGARALVVAEVDKAAEELDLHSAATLALHWVHRRAGASLHEAVAALQLPPGEGYAWVACESDTARQLRHLLVEERGLPKNRVKAAGYWKRGAAATHESHDD</sequence>
<dbReference type="InterPro" id="IPR007037">
    <property type="entry name" value="SIP_rossman_dom"/>
</dbReference>
<dbReference type="Pfam" id="PF04954">
    <property type="entry name" value="SIP"/>
    <property type="match status" value="1"/>
</dbReference>
<dbReference type="Pfam" id="PF08021">
    <property type="entry name" value="FAD_binding_9"/>
    <property type="match status" value="1"/>
</dbReference>
<dbReference type="InterPro" id="IPR039374">
    <property type="entry name" value="SIP_fam"/>
</dbReference>
<proteinExistence type="inferred from homology"/>
<accession>A0A4R6EHE8</accession>
<protein>
    <submittedName>
        <fullName evidence="4">NADPH-dependent ferric siderophore reductase</fullName>
    </submittedName>
</protein>
<dbReference type="RefSeq" id="WP_133587517.1">
    <property type="nucleotide sequence ID" value="NZ_SNVV01000001.1"/>
</dbReference>
<evidence type="ECO:0000313" key="5">
    <source>
        <dbReference type="Proteomes" id="UP000295129"/>
    </source>
</evidence>
<dbReference type="AlphaFoldDB" id="A0A4R6EHE8"/>
<name>A0A4R6EHE8_9RHOO</name>
<evidence type="ECO:0000313" key="4">
    <source>
        <dbReference type="EMBL" id="TDN56847.1"/>
    </source>
</evidence>